<keyword evidence="1 3" id="KW-0808">Transferase</keyword>
<dbReference type="AlphaFoldDB" id="E3GZ41"/>
<dbReference type="EMBL" id="CP002278">
    <property type="protein sequence ID" value="ADP77573.1"/>
    <property type="molecule type" value="Genomic_DNA"/>
</dbReference>
<keyword evidence="3" id="KW-0548">Nucleotidyltransferase</keyword>
<evidence type="ECO:0000313" key="4">
    <source>
        <dbReference type="Proteomes" id="UP000002315"/>
    </source>
</evidence>
<name>E3GZ41_METFV</name>
<dbReference type="InterPro" id="IPR029044">
    <property type="entry name" value="Nucleotide-diphossugar_trans"/>
</dbReference>
<accession>E3GZ41</accession>
<gene>
    <name evidence="3" type="ordered locus">Mfer_0774</name>
</gene>
<dbReference type="KEGG" id="mfv:Mfer_0774"/>
<feature type="domain" description="MobA-like NTP transferase" evidence="2">
    <location>
        <begin position="1"/>
        <end position="125"/>
    </location>
</feature>
<evidence type="ECO:0000259" key="2">
    <source>
        <dbReference type="Pfam" id="PF12804"/>
    </source>
</evidence>
<evidence type="ECO:0000313" key="3">
    <source>
        <dbReference type="EMBL" id="ADP77573.1"/>
    </source>
</evidence>
<dbReference type="Gene3D" id="3.90.550.10">
    <property type="entry name" value="Spore Coat Polysaccharide Biosynthesis Protein SpsA, Chain A"/>
    <property type="match status" value="1"/>
</dbReference>
<dbReference type="Pfam" id="PF12804">
    <property type="entry name" value="NTP_transf_3"/>
    <property type="match status" value="1"/>
</dbReference>
<evidence type="ECO:0000256" key="1">
    <source>
        <dbReference type="ARBA" id="ARBA00022679"/>
    </source>
</evidence>
<dbReference type="GO" id="GO:0016779">
    <property type="term" value="F:nucleotidyltransferase activity"/>
    <property type="evidence" value="ECO:0007669"/>
    <property type="project" value="UniProtKB-KW"/>
</dbReference>
<dbReference type="InterPro" id="IPR025877">
    <property type="entry name" value="MobA-like_NTP_Trfase"/>
</dbReference>
<sequence length="198" mass="22345">MAGGKGTRLKSLKSFKEKPLININGKPMIQHVIECLEKVDRVKEIIVATSVHTPKTTEYIKKRGYRVIVTPGKGYVNDLRYVITKIPKRDTLLVINADLPLVKPKTINMIIDIYEKSDKPALTVVVPRSIYKKYGLIPPPYNTEQIPIGLNLLKAVNKKQDEKKLELPLLELALNINTPEDLEFLKKFGGFNGGKNKN</sequence>
<dbReference type="PANTHER" id="PTHR19136:SF86">
    <property type="entry name" value="ADENOSYLCOBINAMIDE-PHOSPHATE GUANYLYLTRANSFERASE"/>
    <property type="match status" value="1"/>
</dbReference>
<dbReference type="HOGENOM" id="CLU_098907_0_0_2"/>
<dbReference type="SUPFAM" id="SSF53448">
    <property type="entry name" value="Nucleotide-diphospho-sugar transferases"/>
    <property type="match status" value="1"/>
</dbReference>
<reference evidence="3 4" key="1">
    <citation type="journal article" date="2010" name="Stand. Genomic Sci.">
        <title>Complete genome sequence of Methanothermus fervidus type strain (V24S).</title>
        <authorList>
            <person name="Anderson I."/>
            <person name="Djao O.D."/>
            <person name="Misra M."/>
            <person name="Chertkov O."/>
            <person name="Nolan M."/>
            <person name="Lucas S."/>
            <person name="Lapidus A."/>
            <person name="Del Rio T.G."/>
            <person name="Tice H."/>
            <person name="Cheng J.F."/>
            <person name="Tapia R."/>
            <person name="Han C."/>
            <person name="Goodwin L."/>
            <person name="Pitluck S."/>
            <person name="Liolios K."/>
            <person name="Ivanova N."/>
            <person name="Mavromatis K."/>
            <person name="Mikhailova N."/>
            <person name="Pati A."/>
            <person name="Brambilla E."/>
            <person name="Chen A."/>
            <person name="Palaniappan K."/>
            <person name="Land M."/>
            <person name="Hauser L."/>
            <person name="Chang Y.J."/>
            <person name="Jeffries C.D."/>
            <person name="Sikorski J."/>
            <person name="Spring S."/>
            <person name="Rohde M."/>
            <person name="Eichinger K."/>
            <person name="Huber H."/>
            <person name="Wirth R."/>
            <person name="Goker M."/>
            <person name="Detter J.C."/>
            <person name="Woyke T."/>
            <person name="Bristow J."/>
            <person name="Eisen J.A."/>
            <person name="Markowitz V."/>
            <person name="Hugenholtz P."/>
            <person name="Klenk H.P."/>
            <person name="Kyrpides N.C."/>
        </authorList>
    </citation>
    <scope>NUCLEOTIDE SEQUENCE [LARGE SCALE GENOMIC DNA]</scope>
    <source>
        <strain evidence="4">ATCC 43054 / DSM 2088 / JCM 10308 / V24 S</strain>
    </source>
</reference>
<organism evidence="3 4">
    <name type="scientific">Methanothermus fervidus (strain ATCC 43054 / DSM 2088 / JCM 10308 / V24 S)</name>
    <dbReference type="NCBI Taxonomy" id="523846"/>
    <lineage>
        <taxon>Archaea</taxon>
        <taxon>Methanobacteriati</taxon>
        <taxon>Methanobacteriota</taxon>
        <taxon>Methanomada group</taxon>
        <taxon>Methanobacteria</taxon>
        <taxon>Methanobacteriales</taxon>
        <taxon>Methanothermaceae</taxon>
        <taxon>Methanothermus</taxon>
    </lineage>
</organism>
<keyword evidence="4" id="KW-1185">Reference proteome</keyword>
<proteinExistence type="predicted"/>
<dbReference type="STRING" id="523846.Mfer_0774"/>
<dbReference type="PANTHER" id="PTHR19136">
    <property type="entry name" value="MOLYBDENUM COFACTOR GUANYLYLTRANSFERASE"/>
    <property type="match status" value="1"/>
</dbReference>
<dbReference type="OrthoDB" id="9782at2157"/>
<protein>
    <submittedName>
        <fullName evidence="3">Acylneuraminate cytidylyltransferase</fullName>
    </submittedName>
</protein>
<dbReference type="Proteomes" id="UP000002315">
    <property type="component" value="Chromosome"/>
</dbReference>